<organism evidence="1 2">
    <name type="scientific">Solibacillus palustris</name>
    <dbReference type="NCBI Taxonomy" id="2908203"/>
    <lineage>
        <taxon>Bacteria</taxon>
        <taxon>Bacillati</taxon>
        <taxon>Bacillota</taxon>
        <taxon>Bacilli</taxon>
        <taxon>Bacillales</taxon>
        <taxon>Caryophanaceae</taxon>
        <taxon>Solibacillus</taxon>
    </lineage>
</organism>
<name>A0ABS9UGB7_9BACL</name>
<evidence type="ECO:0000313" key="2">
    <source>
        <dbReference type="Proteomes" id="UP001316087"/>
    </source>
</evidence>
<sequence length="253" mass="28437">MKKDISAMLLLSAVMFSGCNTDNGGDNVQKQDFNEISSEQQVTKEDIIDAKLIGSSENKEVKLYEKANGVKLVMNGKVKDFNWENPGDTGTDPQVFYKDVTGDGEKEAVIILKIGSGTELSLYDIHIVDKDLHELKVPSYEEIVRNHMESKVVIKDGNTLGITVKVQGEEHNFDFAIDPQTDLKLEQDELYFGGQVTYFLENQKIKLNFVGSVGIYASPTYVVDIIVTYEFDDTKNEFIVNQLDVKPVHNKKE</sequence>
<evidence type="ECO:0008006" key="3">
    <source>
        <dbReference type="Google" id="ProtNLM"/>
    </source>
</evidence>
<gene>
    <name evidence="1" type="ORF">LZ480_15985</name>
</gene>
<dbReference type="RefSeq" id="WP_241370547.1">
    <property type="nucleotide sequence ID" value="NZ_JAKZFC010000007.1"/>
</dbReference>
<protein>
    <recommendedName>
        <fullName evidence="3">DUF4382 domain-containing protein</fullName>
    </recommendedName>
</protein>
<accession>A0ABS9UGB7</accession>
<dbReference type="Proteomes" id="UP001316087">
    <property type="component" value="Unassembled WGS sequence"/>
</dbReference>
<dbReference type="PROSITE" id="PS51257">
    <property type="entry name" value="PROKAR_LIPOPROTEIN"/>
    <property type="match status" value="1"/>
</dbReference>
<dbReference type="EMBL" id="JAKZFC010000007">
    <property type="protein sequence ID" value="MCH7323376.1"/>
    <property type="molecule type" value="Genomic_DNA"/>
</dbReference>
<reference evidence="1 2" key="1">
    <citation type="submission" date="2022-03" db="EMBL/GenBank/DDBJ databases">
        <authorList>
            <person name="Jo J.-H."/>
            <person name="Im W.-T."/>
        </authorList>
    </citation>
    <scope>NUCLEOTIDE SEQUENCE [LARGE SCALE GENOMIC DNA]</scope>
    <source>
        <strain evidence="1 2">MA9</strain>
    </source>
</reference>
<evidence type="ECO:0000313" key="1">
    <source>
        <dbReference type="EMBL" id="MCH7323376.1"/>
    </source>
</evidence>
<keyword evidence="2" id="KW-1185">Reference proteome</keyword>
<comment type="caution">
    <text evidence="1">The sequence shown here is derived from an EMBL/GenBank/DDBJ whole genome shotgun (WGS) entry which is preliminary data.</text>
</comment>
<proteinExistence type="predicted"/>